<keyword evidence="1" id="KW-0378">Hydrolase</keyword>
<dbReference type="InterPro" id="IPR036380">
    <property type="entry name" value="Isochorismatase-like_sf"/>
</dbReference>
<accession>A0A1I6JED6</accession>
<dbReference type="SUPFAM" id="SSF52499">
    <property type="entry name" value="Isochorismatase-like hydrolases"/>
    <property type="match status" value="1"/>
</dbReference>
<dbReference type="Proteomes" id="UP000198824">
    <property type="component" value="Unassembled WGS sequence"/>
</dbReference>
<evidence type="ECO:0000313" key="3">
    <source>
        <dbReference type="EMBL" id="SFR77393.1"/>
    </source>
</evidence>
<dbReference type="AlphaFoldDB" id="A0A1I6JED6"/>
<protein>
    <submittedName>
        <fullName evidence="3">Nicotinamidase-related amidase</fullName>
    </submittedName>
</protein>
<reference evidence="3 4" key="1">
    <citation type="submission" date="2016-10" db="EMBL/GenBank/DDBJ databases">
        <authorList>
            <person name="de Groot N.N."/>
        </authorList>
    </citation>
    <scope>NUCLEOTIDE SEQUENCE [LARGE SCALE GENOMIC DNA]</scope>
    <source>
        <strain evidence="3 4">S5-249</strain>
    </source>
</reference>
<organism evidence="3 4">
    <name type="scientific">Sphingomonas jatrophae</name>
    <dbReference type="NCBI Taxonomy" id="1166337"/>
    <lineage>
        <taxon>Bacteria</taxon>
        <taxon>Pseudomonadati</taxon>
        <taxon>Pseudomonadota</taxon>
        <taxon>Alphaproteobacteria</taxon>
        <taxon>Sphingomonadales</taxon>
        <taxon>Sphingomonadaceae</taxon>
        <taxon>Sphingomonas</taxon>
    </lineage>
</organism>
<gene>
    <name evidence="3" type="ORF">SAMN05192580_0177</name>
</gene>
<evidence type="ECO:0000313" key="4">
    <source>
        <dbReference type="Proteomes" id="UP000198824"/>
    </source>
</evidence>
<dbReference type="PANTHER" id="PTHR43540:SF6">
    <property type="entry name" value="ISOCHORISMATASE-LIKE DOMAIN-CONTAINING PROTEIN"/>
    <property type="match status" value="1"/>
</dbReference>
<keyword evidence="4" id="KW-1185">Reference proteome</keyword>
<dbReference type="EMBL" id="FOZG01000001">
    <property type="protein sequence ID" value="SFR77393.1"/>
    <property type="molecule type" value="Genomic_DNA"/>
</dbReference>
<dbReference type="STRING" id="1166337.SAMN05192580_0177"/>
<dbReference type="CDD" id="cd00431">
    <property type="entry name" value="cysteine_hydrolases"/>
    <property type="match status" value="1"/>
</dbReference>
<feature type="domain" description="Isochorismatase-like" evidence="2">
    <location>
        <begin position="15"/>
        <end position="185"/>
    </location>
</feature>
<evidence type="ECO:0000256" key="1">
    <source>
        <dbReference type="ARBA" id="ARBA00022801"/>
    </source>
</evidence>
<proteinExistence type="predicted"/>
<dbReference type="PANTHER" id="PTHR43540">
    <property type="entry name" value="PEROXYUREIDOACRYLATE/UREIDOACRYLATE AMIDOHYDROLASE-RELATED"/>
    <property type="match status" value="1"/>
</dbReference>
<evidence type="ECO:0000259" key="2">
    <source>
        <dbReference type="Pfam" id="PF00857"/>
    </source>
</evidence>
<dbReference type="InterPro" id="IPR050272">
    <property type="entry name" value="Isochorismatase-like_hydrls"/>
</dbReference>
<dbReference type="Pfam" id="PF00857">
    <property type="entry name" value="Isochorismatase"/>
    <property type="match status" value="1"/>
</dbReference>
<name>A0A1I6JED6_9SPHN</name>
<dbReference type="GO" id="GO:0016787">
    <property type="term" value="F:hydrolase activity"/>
    <property type="evidence" value="ECO:0007669"/>
    <property type="project" value="UniProtKB-KW"/>
</dbReference>
<dbReference type="Gene3D" id="3.40.50.850">
    <property type="entry name" value="Isochorismatase-like"/>
    <property type="match status" value="1"/>
</dbReference>
<sequence length="197" mass="21903">MSEMAQQIEQAAGSTALLIVDMMNALDFDGADRLKPAALAAARATLRLRDEADAQGVPVVYINDNYGYWHSEQSRIVDHVEQADGRELVELLRPRDTDYFIIKPQFSGFYATNLPVLLPKLGASRIVLTGLAADICVLFTAADAHMREYDLWVPGDTVASADSQRTRWALDIMAQSMKAETRTTEELQLKDWLAQAD</sequence>
<dbReference type="InterPro" id="IPR000868">
    <property type="entry name" value="Isochorismatase-like_dom"/>
</dbReference>